<reference evidence="2 3" key="1">
    <citation type="submission" date="2018-03" db="EMBL/GenBank/DDBJ databases">
        <title>Phage therapy in agriculture - a green tech approach to combat plant pathogenic bacteria.</title>
        <authorList>
            <person name="Carstens A.B."/>
            <person name="Djurhuus A.M."/>
            <person name="Hansen L.H."/>
        </authorList>
    </citation>
    <scope>NUCLEOTIDE SEQUENCE [LARGE SCALE GENOMIC DNA]</scope>
</reference>
<dbReference type="GeneID" id="54991049"/>
<dbReference type="EMBL" id="MH113812">
    <property type="protein sequence ID" value="AWD90632.1"/>
    <property type="molecule type" value="Genomic_DNA"/>
</dbReference>
<accession>A0A2S1GML1</accession>
<dbReference type="Proteomes" id="UP000247221">
    <property type="component" value="Segment"/>
</dbReference>
<name>A0A2S1GML1_9CAUD</name>
<sequence>MKERLITYALIGLLSITSIMLWDGVDKESKRADDNHALFLAEQEKKSQIQTKVVYVTAKAGDARIKVKEALDEAPAYRDTPTPKPVVDSLCKQIRCK</sequence>
<evidence type="ECO:0000313" key="2">
    <source>
        <dbReference type="EMBL" id="AWD90632.1"/>
    </source>
</evidence>
<dbReference type="RefSeq" id="YP_009800550.1">
    <property type="nucleotide sequence ID" value="NC_047954.1"/>
</dbReference>
<organism evidence="2 3">
    <name type="scientific">Pseudomonas phage Njord</name>
    <dbReference type="NCBI Taxonomy" id="2163985"/>
    <lineage>
        <taxon>Viruses</taxon>
        <taxon>Duplodnaviria</taxon>
        <taxon>Heunggongvirae</taxon>
        <taxon>Uroviricota</taxon>
        <taxon>Caudoviricetes</taxon>
        <taxon>Autographivirales</taxon>
        <taxon>Autosignataviridae</taxon>
        <taxon>Colwellvirinae</taxon>
        <taxon>Njordvirus</taxon>
        <taxon>Njordvirus njord</taxon>
        <taxon>Uliginvirus njord</taxon>
    </lineage>
</organism>
<keyword evidence="1" id="KW-0472">Membrane</keyword>
<feature type="transmembrane region" description="Helical" evidence="1">
    <location>
        <begin position="6"/>
        <end position="25"/>
    </location>
</feature>
<evidence type="ECO:0000313" key="3">
    <source>
        <dbReference type="Proteomes" id="UP000247221"/>
    </source>
</evidence>
<dbReference type="KEGG" id="vg:54991049"/>
<keyword evidence="1" id="KW-0812">Transmembrane</keyword>
<evidence type="ECO:0000256" key="1">
    <source>
        <dbReference type="SAM" id="Phobius"/>
    </source>
</evidence>
<proteinExistence type="predicted"/>
<protein>
    <submittedName>
        <fullName evidence="2">Uncharacterized protein</fullName>
    </submittedName>
</protein>
<keyword evidence="3" id="KW-1185">Reference proteome</keyword>
<keyword evidence="1" id="KW-1133">Transmembrane helix</keyword>